<name>A9WQ95_RENSM</name>
<dbReference type="eggNOG" id="COG1131">
    <property type="taxonomic scope" value="Bacteria"/>
</dbReference>
<dbReference type="STRING" id="288705.RSal33209_0788"/>
<evidence type="ECO:0000256" key="1">
    <source>
        <dbReference type="SAM" id="MobiDB-lite"/>
    </source>
</evidence>
<feature type="region of interest" description="Disordered" evidence="1">
    <location>
        <begin position="68"/>
        <end position="93"/>
    </location>
</feature>
<accession>A9WQ95</accession>
<protein>
    <submittedName>
        <fullName evidence="2">ABC-type multidrug transport protein, ATPase component</fullName>
    </submittedName>
</protein>
<evidence type="ECO:0000313" key="2">
    <source>
        <dbReference type="EMBL" id="ABY22535.1"/>
    </source>
</evidence>
<gene>
    <name evidence="2" type="ordered locus">RSal33209_0788</name>
</gene>
<dbReference type="EMBL" id="CP000910">
    <property type="protein sequence ID" value="ABY22535.1"/>
    <property type="molecule type" value="Genomic_DNA"/>
</dbReference>
<dbReference type="HOGENOM" id="CLU_2397502_0_0_11"/>
<organism evidence="2 3">
    <name type="scientific">Renibacterium salmoninarum (strain ATCC 33209 / DSM 20767 / JCM 11484 / NBRC 15589 / NCIMB 2235)</name>
    <dbReference type="NCBI Taxonomy" id="288705"/>
    <lineage>
        <taxon>Bacteria</taxon>
        <taxon>Bacillati</taxon>
        <taxon>Actinomycetota</taxon>
        <taxon>Actinomycetes</taxon>
        <taxon>Micrococcales</taxon>
        <taxon>Micrococcaceae</taxon>
        <taxon>Renibacterium</taxon>
    </lineage>
</organism>
<reference evidence="3" key="1">
    <citation type="journal article" date="2008" name="J. Bacteriol.">
        <title>Genome sequence of the fish pathogen Renibacterium salmoninarum suggests reductive evolution away from an environmental Arthrobacter ancestor.</title>
        <authorList>
            <person name="Wiens G.D."/>
            <person name="Rockey D.D."/>
            <person name="Wu Z."/>
            <person name="Chang J."/>
            <person name="Levy R."/>
            <person name="Crane S."/>
            <person name="Chen D.S."/>
            <person name="Capri G.R."/>
            <person name="Burnett J.R."/>
            <person name="Sudheesh P.S."/>
            <person name="Schipma M.J."/>
            <person name="Burd H."/>
            <person name="Bhattacharyya A."/>
            <person name="Rhodes L.D."/>
            <person name="Kaul R."/>
            <person name="Strom M.S."/>
        </authorList>
    </citation>
    <scope>NUCLEOTIDE SEQUENCE [LARGE SCALE GENOMIC DNA]</scope>
    <source>
        <strain evidence="3">ATCC 33209 / DSM 20767 / JCM 11484 / NBRC 15589 / NCIMB 2235</strain>
    </source>
</reference>
<proteinExistence type="predicted"/>
<dbReference type="Proteomes" id="UP000002007">
    <property type="component" value="Chromosome"/>
</dbReference>
<sequence length="93" mass="9773">MIEQTLGVSAIVSPEAGRLTAPMQSPDVVTDLLIELRSAAIKVAEISVQKPSLDEVFLALTGHAATEDEVPDDASELIDGNVSNISTEKEGAR</sequence>
<dbReference type="AlphaFoldDB" id="A9WQ95"/>
<evidence type="ECO:0000313" key="3">
    <source>
        <dbReference type="Proteomes" id="UP000002007"/>
    </source>
</evidence>
<dbReference type="KEGG" id="rsa:RSal33209_0788"/>
<keyword evidence="3" id="KW-1185">Reference proteome</keyword>